<proteinExistence type="predicted"/>
<accession>A0AAN8EIY3</accession>
<reference evidence="2 3" key="1">
    <citation type="submission" date="2022-12" db="EMBL/GenBank/DDBJ databases">
        <title>Genomic features and morphological characterization of a novel Knufia sp. strain isolated from spacecraft assembly facility.</title>
        <authorList>
            <person name="Teixeira M."/>
            <person name="Chander A.M."/>
            <person name="Stajich J.E."/>
            <person name="Venkateswaran K."/>
        </authorList>
    </citation>
    <scope>NUCLEOTIDE SEQUENCE [LARGE SCALE GENOMIC DNA]</scope>
    <source>
        <strain evidence="2 3">FJI-L2-BK-P2</strain>
    </source>
</reference>
<comment type="caution">
    <text evidence="2">The sequence shown here is derived from an EMBL/GenBank/DDBJ whole genome shotgun (WGS) entry which is preliminary data.</text>
</comment>
<feature type="compositionally biased region" description="Basic and acidic residues" evidence="1">
    <location>
        <begin position="181"/>
        <end position="196"/>
    </location>
</feature>
<dbReference type="EMBL" id="JAKLMC020000004">
    <property type="protein sequence ID" value="KAK5956724.1"/>
    <property type="molecule type" value="Genomic_DNA"/>
</dbReference>
<name>A0AAN8EIY3_9EURO</name>
<dbReference type="Proteomes" id="UP001316803">
    <property type="component" value="Unassembled WGS sequence"/>
</dbReference>
<evidence type="ECO:0000256" key="1">
    <source>
        <dbReference type="SAM" id="MobiDB-lite"/>
    </source>
</evidence>
<protein>
    <submittedName>
        <fullName evidence="2">Uncharacterized protein</fullName>
    </submittedName>
</protein>
<feature type="region of interest" description="Disordered" evidence="1">
    <location>
        <begin position="116"/>
        <end position="209"/>
    </location>
</feature>
<sequence length="209" mass="22666">MTSTATRAQPAMSWARVAAGPSVSAPRPVVPSISAVPVQPVQPVQPKVSAEAAIYMQSASYAMGVCRNPREGMQERHKANRHVREEFGLVTRKDGNIFGEEEDDGLDTITKETLASSLDEKSSPDVDAVVWGNSDSSESQADEPATPQAADVAYDIYDAPEGAYDEEAPASNSRKRAKAQRQAELRREQEENERPVRVFGGPRRGRGGQ</sequence>
<feature type="compositionally biased region" description="Low complexity" evidence="1">
    <location>
        <begin position="17"/>
        <end position="27"/>
    </location>
</feature>
<feature type="region of interest" description="Disordered" evidence="1">
    <location>
        <begin position="1"/>
        <end position="27"/>
    </location>
</feature>
<evidence type="ECO:0000313" key="2">
    <source>
        <dbReference type="EMBL" id="KAK5956724.1"/>
    </source>
</evidence>
<keyword evidence="3" id="KW-1185">Reference proteome</keyword>
<dbReference type="AlphaFoldDB" id="A0AAN8EIY3"/>
<gene>
    <name evidence="2" type="ORF">OHC33_002211</name>
</gene>
<organism evidence="2 3">
    <name type="scientific">Knufia fluminis</name>
    <dbReference type="NCBI Taxonomy" id="191047"/>
    <lineage>
        <taxon>Eukaryota</taxon>
        <taxon>Fungi</taxon>
        <taxon>Dikarya</taxon>
        <taxon>Ascomycota</taxon>
        <taxon>Pezizomycotina</taxon>
        <taxon>Eurotiomycetes</taxon>
        <taxon>Chaetothyriomycetidae</taxon>
        <taxon>Chaetothyriales</taxon>
        <taxon>Trichomeriaceae</taxon>
        <taxon>Knufia</taxon>
    </lineage>
</organism>
<evidence type="ECO:0000313" key="3">
    <source>
        <dbReference type="Proteomes" id="UP001316803"/>
    </source>
</evidence>